<accession>A0AAD8MU57</accession>
<gene>
    <name evidence="3" type="ORF">POM88_023041</name>
</gene>
<dbReference type="InterPro" id="IPR044076">
    <property type="entry name" value="Ribosomal_P2"/>
</dbReference>
<reference evidence="3" key="2">
    <citation type="submission" date="2023-05" db="EMBL/GenBank/DDBJ databases">
        <authorList>
            <person name="Schelkunov M.I."/>
        </authorList>
    </citation>
    <scope>NUCLEOTIDE SEQUENCE</scope>
    <source>
        <strain evidence="3">Hsosn_3</strain>
        <tissue evidence="3">Leaf</tissue>
    </source>
</reference>
<reference evidence="3" key="1">
    <citation type="submission" date="2023-02" db="EMBL/GenBank/DDBJ databases">
        <title>Genome of toxic invasive species Heracleum sosnowskyi carries increased number of genes despite the absence of recent whole-genome duplications.</title>
        <authorList>
            <person name="Schelkunov M."/>
            <person name="Shtratnikova V."/>
            <person name="Makarenko M."/>
            <person name="Klepikova A."/>
            <person name="Omelchenko D."/>
            <person name="Novikova G."/>
            <person name="Obukhova E."/>
            <person name="Bogdanov V."/>
            <person name="Penin A."/>
            <person name="Logacheva M."/>
        </authorList>
    </citation>
    <scope>NUCLEOTIDE SEQUENCE</scope>
    <source>
        <strain evidence="3">Hsosn_3</strain>
        <tissue evidence="3">Leaf</tissue>
    </source>
</reference>
<dbReference type="GO" id="GO:0022625">
    <property type="term" value="C:cytosolic large ribosomal subunit"/>
    <property type="evidence" value="ECO:0007669"/>
    <property type="project" value="InterPro"/>
</dbReference>
<dbReference type="GO" id="GO:0003735">
    <property type="term" value="F:structural constituent of ribosome"/>
    <property type="evidence" value="ECO:0007669"/>
    <property type="project" value="InterPro"/>
</dbReference>
<evidence type="ECO:0000256" key="1">
    <source>
        <dbReference type="ARBA" id="ARBA00003362"/>
    </source>
</evidence>
<comment type="caution">
    <text evidence="3">The sequence shown here is derived from an EMBL/GenBank/DDBJ whole genome shotgun (WGS) entry which is preliminary data.</text>
</comment>
<evidence type="ECO:0000313" key="4">
    <source>
        <dbReference type="Proteomes" id="UP001237642"/>
    </source>
</evidence>
<dbReference type="PANTHER" id="PTHR21141:SF88">
    <property type="entry name" value="60S ACIDIC RIBOSOMAL PROTEIN P2B-LIKE"/>
    <property type="match status" value="1"/>
</dbReference>
<proteinExistence type="predicted"/>
<feature type="compositionally biased region" description="Basic and acidic residues" evidence="2">
    <location>
        <begin position="47"/>
        <end position="62"/>
    </location>
</feature>
<organism evidence="3 4">
    <name type="scientific">Heracleum sosnowskyi</name>
    <dbReference type="NCBI Taxonomy" id="360622"/>
    <lineage>
        <taxon>Eukaryota</taxon>
        <taxon>Viridiplantae</taxon>
        <taxon>Streptophyta</taxon>
        <taxon>Embryophyta</taxon>
        <taxon>Tracheophyta</taxon>
        <taxon>Spermatophyta</taxon>
        <taxon>Magnoliopsida</taxon>
        <taxon>eudicotyledons</taxon>
        <taxon>Gunneridae</taxon>
        <taxon>Pentapetalae</taxon>
        <taxon>asterids</taxon>
        <taxon>campanulids</taxon>
        <taxon>Apiales</taxon>
        <taxon>Apiaceae</taxon>
        <taxon>Apioideae</taxon>
        <taxon>apioid superclade</taxon>
        <taxon>Tordylieae</taxon>
        <taxon>Tordyliinae</taxon>
        <taxon>Heracleum</taxon>
    </lineage>
</organism>
<evidence type="ECO:0000313" key="3">
    <source>
        <dbReference type="EMBL" id="KAK1385306.1"/>
    </source>
</evidence>
<name>A0AAD8MU57_9APIA</name>
<sequence length="114" mass="12234">MLELLLANVKGKDISGLIASGKEKMASVLSGCGRLGSDNLGGAAEAKIPEKIEEKKEEKAAEKDEESEESVSELQTFRHQLGGESLSLLVVGDWGRRGAYNQSQVAHQGFNLSF</sequence>
<evidence type="ECO:0000256" key="2">
    <source>
        <dbReference type="SAM" id="MobiDB-lite"/>
    </source>
</evidence>
<keyword evidence="4" id="KW-1185">Reference proteome</keyword>
<feature type="region of interest" description="Disordered" evidence="2">
    <location>
        <begin position="40"/>
        <end position="75"/>
    </location>
</feature>
<dbReference type="EMBL" id="JAUIZM010000005">
    <property type="protein sequence ID" value="KAK1385306.1"/>
    <property type="molecule type" value="Genomic_DNA"/>
</dbReference>
<comment type="function">
    <text evidence="1">Plays an important role in the elongation step of protein synthesis.</text>
</comment>
<protein>
    <submittedName>
        <fullName evidence="3">Uncharacterized protein</fullName>
    </submittedName>
</protein>
<dbReference type="GO" id="GO:0002182">
    <property type="term" value="P:cytoplasmic translational elongation"/>
    <property type="evidence" value="ECO:0007669"/>
    <property type="project" value="InterPro"/>
</dbReference>
<dbReference type="Proteomes" id="UP001237642">
    <property type="component" value="Unassembled WGS sequence"/>
</dbReference>
<dbReference type="PANTHER" id="PTHR21141">
    <property type="entry name" value="60S ACIDIC RIBOSOMAL PROTEIN FAMILY MEMBER"/>
    <property type="match status" value="1"/>
</dbReference>
<dbReference type="AlphaFoldDB" id="A0AAD8MU57"/>